<accession>A0ABW0RA39</accession>
<dbReference type="RefSeq" id="WP_342469026.1">
    <property type="nucleotide sequence ID" value="NZ_JBHSNQ010000049.1"/>
</dbReference>
<sequence>MKPPLTKEERESLYPYATQEQLDFLMKHVKQGFRTKFFNLMAEKKVTLVRSQDISLEEIEKDASHWILDHYIDHGKGNYLGRCACNRKLRRIFTVKHEITGKTIDYGEEHFMQFLSIDKDILRDLIKDFSLINLEMDELLIKIKENRYGYELLETTFHGMDLPEDIQAHIHANVPLLDRQIERLYRKLRKMEKEMRKAQEEALMKAFIEEKNHMLEQLEQERKKLEEIVERVRRSLPPNATKEMIAYQLVLNGIHSTVEICHILIDYFGQDGTLSAGIHKRPRILPSILQYFLEQTEKGHLILVEKLGVTDCIFKPNDDLFNIELEMEENDEANQEEEQLSLFF</sequence>
<feature type="coiled-coil region" evidence="1">
    <location>
        <begin position="174"/>
        <end position="235"/>
    </location>
</feature>
<keyword evidence="1" id="KW-0175">Coiled coil</keyword>
<evidence type="ECO:0000313" key="3">
    <source>
        <dbReference type="Proteomes" id="UP001595978"/>
    </source>
</evidence>
<gene>
    <name evidence="2" type="ORF">ACFPOH_06400</name>
</gene>
<evidence type="ECO:0008006" key="4">
    <source>
        <dbReference type="Google" id="ProtNLM"/>
    </source>
</evidence>
<evidence type="ECO:0000313" key="2">
    <source>
        <dbReference type="EMBL" id="MFC5541411.1"/>
    </source>
</evidence>
<name>A0ABW0RA39_9BACL</name>
<keyword evidence="3" id="KW-1185">Reference proteome</keyword>
<reference evidence="3" key="1">
    <citation type="journal article" date="2019" name="Int. J. Syst. Evol. Microbiol.">
        <title>The Global Catalogue of Microorganisms (GCM) 10K type strain sequencing project: providing services to taxonomists for standard genome sequencing and annotation.</title>
        <authorList>
            <consortium name="The Broad Institute Genomics Platform"/>
            <consortium name="The Broad Institute Genome Sequencing Center for Infectious Disease"/>
            <person name="Wu L."/>
            <person name="Ma J."/>
        </authorList>
    </citation>
    <scope>NUCLEOTIDE SEQUENCE [LARGE SCALE GENOMIC DNA]</scope>
    <source>
        <strain evidence="3">CCUG 56331</strain>
    </source>
</reference>
<dbReference type="Proteomes" id="UP001595978">
    <property type="component" value="Unassembled WGS sequence"/>
</dbReference>
<organism evidence="2 3">
    <name type="scientific">Ureibacillus suwonensis</name>
    <dbReference type="NCBI Taxonomy" id="313007"/>
    <lineage>
        <taxon>Bacteria</taxon>
        <taxon>Bacillati</taxon>
        <taxon>Bacillota</taxon>
        <taxon>Bacilli</taxon>
        <taxon>Bacillales</taxon>
        <taxon>Caryophanaceae</taxon>
        <taxon>Ureibacillus</taxon>
    </lineage>
</organism>
<evidence type="ECO:0000256" key="1">
    <source>
        <dbReference type="SAM" id="Coils"/>
    </source>
</evidence>
<proteinExistence type="predicted"/>
<comment type="caution">
    <text evidence="2">The sequence shown here is derived from an EMBL/GenBank/DDBJ whole genome shotgun (WGS) entry which is preliminary data.</text>
</comment>
<protein>
    <recommendedName>
        <fullName evidence="4">DUF3895 domain-containing protein</fullName>
    </recommendedName>
</protein>
<dbReference type="EMBL" id="JBHSNQ010000049">
    <property type="protein sequence ID" value="MFC5541411.1"/>
    <property type="molecule type" value="Genomic_DNA"/>
</dbReference>